<comment type="caution">
    <text evidence="9">The sequence shown here is derived from an EMBL/GenBank/DDBJ whole genome shotgun (WGS) entry which is preliminary data.</text>
</comment>
<dbReference type="InterPro" id="IPR049316">
    <property type="entry name" value="GDC-P_C"/>
</dbReference>
<comment type="function">
    <text evidence="2 6">The glycine cleavage system catalyzes the degradation of glycine. The P protein binds the alpha-amino group of glycine through its pyridoxal phosphate cofactor; CO(2) is released and the remaining methylamine moiety is then transferred to the lipoamide cofactor of the H protein.</text>
</comment>
<evidence type="ECO:0000256" key="5">
    <source>
        <dbReference type="ARBA" id="ARBA00049026"/>
    </source>
</evidence>
<dbReference type="EMBL" id="RBIJ01000001">
    <property type="protein sequence ID" value="RKQ88760.1"/>
    <property type="molecule type" value="Genomic_DNA"/>
</dbReference>
<dbReference type="InterPro" id="IPR015421">
    <property type="entry name" value="PyrdxlP-dep_Trfase_major"/>
</dbReference>
<dbReference type="GO" id="GO:0004375">
    <property type="term" value="F:glycine dehydrogenase (decarboxylating) activity"/>
    <property type="evidence" value="ECO:0007669"/>
    <property type="project" value="UniProtKB-EC"/>
</dbReference>
<comment type="similarity">
    <text evidence="6">Belongs to the GcvP family. C-terminal subunit subfamily.</text>
</comment>
<dbReference type="HAMAP" id="MF_00713">
    <property type="entry name" value="GcvPB"/>
    <property type="match status" value="1"/>
</dbReference>
<dbReference type="AlphaFoldDB" id="A0A660LAY2"/>
<evidence type="ECO:0000259" key="7">
    <source>
        <dbReference type="Pfam" id="PF01212"/>
    </source>
</evidence>
<comment type="subunit">
    <text evidence="6">The glycine cleavage system is composed of four proteins: P, T, L and H. In this organism, the P 'protein' is a heterodimer of two subunits.</text>
</comment>
<name>A0A660LAY2_9BACL</name>
<dbReference type="InterPro" id="IPR001597">
    <property type="entry name" value="ArAA_b-elim_lyase/Thr_aldolase"/>
</dbReference>
<evidence type="ECO:0000256" key="1">
    <source>
        <dbReference type="ARBA" id="ARBA00001933"/>
    </source>
</evidence>
<feature type="domain" description="Glycine dehydrogenase C-terminal" evidence="8">
    <location>
        <begin position="350"/>
        <end position="449"/>
    </location>
</feature>
<dbReference type="Pfam" id="PF01212">
    <property type="entry name" value="Beta_elim_lyase"/>
    <property type="match status" value="1"/>
</dbReference>
<evidence type="ECO:0000256" key="6">
    <source>
        <dbReference type="HAMAP-Rule" id="MF_00713"/>
    </source>
</evidence>
<keyword evidence="4 6" id="KW-0560">Oxidoreductase</keyword>
<dbReference type="Gene3D" id="3.40.640.10">
    <property type="entry name" value="Type I PLP-dependent aspartate aminotransferase-like (Major domain)"/>
    <property type="match status" value="1"/>
</dbReference>
<dbReference type="GO" id="GO:0005829">
    <property type="term" value="C:cytosol"/>
    <property type="evidence" value="ECO:0007669"/>
    <property type="project" value="TreeGrafter"/>
</dbReference>
<dbReference type="CDD" id="cd00613">
    <property type="entry name" value="GDC-P"/>
    <property type="match status" value="1"/>
</dbReference>
<dbReference type="PANTHER" id="PTHR11773:SF1">
    <property type="entry name" value="GLYCINE DEHYDROGENASE (DECARBOXYLATING), MITOCHONDRIAL"/>
    <property type="match status" value="1"/>
</dbReference>
<dbReference type="FunFam" id="3.40.640.10:FF:000224">
    <property type="entry name" value="Probable glycine dehydrogenase (decarboxylating) subunit 2"/>
    <property type="match status" value="1"/>
</dbReference>
<dbReference type="GO" id="GO:0019464">
    <property type="term" value="P:glycine decarboxylation via glycine cleavage system"/>
    <property type="evidence" value="ECO:0007669"/>
    <property type="project" value="UniProtKB-UniRule"/>
</dbReference>
<sequence>MKLIFERSVPGRRAIEFLDAPSFADVPLDIPEAYVRKAPPELPEVSELEVVRHYTALSQRNFGVDTGFYPLGSCTMKYNPRILEVVASFEGFRDLHPNAPEELVQGALAVLAGLERNLREILGMDAVSLLPAAGSHGELLGLMLVRAYFAERGEQRDVVLVPDSAHGTNPASAAMAGFRAVTLPSNSRGRLDLEALRRALAEHEGRVAALMLTNPNTLGLFEDQILEIAERVHEAGALLYMDGANLNALLGVARPGDMGFDIVHVNVHKTLGTPHGGGGPGAGPVGVKGFLADYLPVPRVVRDGERFTLVEEAPKSVGRIRSFAGSFGVLVKAYAYILLHGPEGLRRVAERAVLNANYLFSLLKDTFAAPYPGPVMHEFVLSGKNVKAETGVRTLDVAKRLLDYGFHPPTIYFPLIVEEALMIEPTETEAKETLDAFAAALRAIVDEARRDPERVRSAPHTTPVGRLDDVKAARRPVLRYRTPERAQ</sequence>
<organism evidence="9 10">
    <name type="scientific">Brockia lithotrophica</name>
    <dbReference type="NCBI Taxonomy" id="933949"/>
    <lineage>
        <taxon>Bacteria</taxon>
        <taxon>Bacillati</taxon>
        <taxon>Bacillota</taxon>
        <taxon>Bacilli</taxon>
        <taxon>Bacillales</taxon>
        <taxon>Bacillales Family X. Incertae Sedis</taxon>
        <taxon>Brockia</taxon>
    </lineage>
</organism>
<dbReference type="GO" id="GO:0005960">
    <property type="term" value="C:glycine cleavage complex"/>
    <property type="evidence" value="ECO:0007669"/>
    <property type="project" value="TreeGrafter"/>
</dbReference>
<proteinExistence type="inferred from homology"/>
<dbReference type="InterPro" id="IPR015422">
    <property type="entry name" value="PyrdxlP-dep_Trfase_small"/>
</dbReference>
<dbReference type="SUPFAM" id="SSF53383">
    <property type="entry name" value="PLP-dependent transferases"/>
    <property type="match status" value="1"/>
</dbReference>
<evidence type="ECO:0000313" key="10">
    <source>
        <dbReference type="Proteomes" id="UP000267019"/>
    </source>
</evidence>
<keyword evidence="3 6" id="KW-0663">Pyridoxal phosphate</keyword>
<accession>A0A660LAY2</accession>
<comment type="catalytic activity">
    <reaction evidence="5 6">
        <text>N(6)-[(R)-lipoyl]-L-lysyl-[glycine-cleavage complex H protein] + glycine + H(+) = N(6)-[(R)-S(8)-aminomethyldihydrolipoyl]-L-lysyl-[glycine-cleavage complex H protein] + CO2</text>
        <dbReference type="Rhea" id="RHEA:24304"/>
        <dbReference type="Rhea" id="RHEA-COMP:10494"/>
        <dbReference type="Rhea" id="RHEA-COMP:10495"/>
        <dbReference type="ChEBI" id="CHEBI:15378"/>
        <dbReference type="ChEBI" id="CHEBI:16526"/>
        <dbReference type="ChEBI" id="CHEBI:57305"/>
        <dbReference type="ChEBI" id="CHEBI:83099"/>
        <dbReference type="ChEBI" id="CHEBI:83143"/>
        <dbReference type="EC" id="1.4.4.2"/>
    </reaction>
</comment>
<reference evidence="9 10" key="1">
    <citation type="submission" date="2018-10" db="EMBL/GenBank/DDBJ databases">
        <title>Genomic Encyclopedia of Type Strains, Phase IV (KMG-IV): sequencing the most valuable type-strain genomes for metagenomic binning, comparative biology and taxonomic classification.</title>
        <authorList>
            <person name="Goeker M."/>
        </authorList>
    </citation>
    <scope>NUCLEOTIDE SEQUENCE [LARGE SCALE GENOMIC DNA]</scope>
    <source>
        <strain evidence="9 10">DSM 22653</strain>
    </source>
</reference>
<dbReference type="InterPro" id="IPR015424">
    <property type="entry name" value="PyrdxlP-dep_Trfase"/>
</dbReference>
<keyword evidence="10" id="KW-1185">Reference proteome</keyword>
<evidence type="ECO:0000259" key="8">
    <source>
        <dbReference type="Pfam" id="PF21478"/>
    </source>
</evidence>
<comment type="cofactor">
    <cofactor evidence="1 6">
        <name>pyridoxal 5'-phosphate</name>
        <dbReference type="ChEBI" id="CHEBI:597326"/>
    </cofactor>
</comment>
<dbReference type="GO" id="GO:0016594">
    <property type="term" value="F:glycine binding"/>
    <property type="evidence" value="ECO:0007669"/>
    <property type="project" value="TreeGrafter"/>
</dbReference>
<protein>
    <recommendedName>
        <fullName evidence="6">Probable glycine dehydrogenase (decarboxylating) subunit 2</fullName>
        <ecNumber evidence="6">1.4.4.2</ecNumber>
    </recommendedName>
    <alternativeName>
        <fullName evidence="6">Glycine cleavage system P-protein subunit 2</fullName>
    </alternativeName>
    <alternativeName>
        <fullName evidence="6">Glycine decarboxylase subunit 2</fullName>
    </alternativeName>
    <alternativeName>
        <fullName evidence="6">Glycine dehydrogenase (aminomethyl-transferring) subunit 2</fullName>
    </alternativeName>
</protein>
<dbReference type="GO" id="GO:0030170">
    <property type="term" value="F:pyridoxal phosphate binding"/>
    <property type="evidence" value="ECO:0007669"/>
    <property type="project" value="TreeGrafter"/>
</dbReference>
<dbReference type="Pfam" id="PF21478">
    <property type="entry name" value="GcvP2_C"/>
    <property type="match status" value="1"/>
</dbReference>
<evidence type="ECO:0000313" key="9">
    <source>
        <dbReference type="EMBL" id="RKQ88760.1"/>
    </source>
</evidence>
<dbReference type="FunFam" id="3.90.1150.10:FF:000014">
    <property type="entry name" value="Probable glycine dehydrogenase (decarboxylating) subunit 2"/>
    <property type="match status" value="1"/>
</dbReference>
<feature type="domain" description="Aromatic amino acid beta-eliminating lyase/threonine aldolase" evidence="7">
    <location>
        <begin position="113"/>
        <end position="276"/>
    </location>
</feature>
<dbReference type="Gene3D" id="3.90.1150.10">
    <property type="entry name" value="Aspartate Aminotransferase, domain 1"/>
    <property type="match status" value="1"/>
</dbReference>
<dbReference type="Proteomes" id="UP000267019">
    <property type="component" value="Unassembled WGS sequence"/>
</dbReference>
<dbReference type="GO" id="GO:0016829">
    <property type="term" value="F:lyase activity"/>
    <property type="evidence" value="ECO:0007669"/>
    <property type="project" value="InterPro"/>
</dbReference>
<dbReference type="NCBIfam" id="NF003346">
    <property type="entry name" value="PRK04366.1"/>
    <property type="match status" value="1"/>
</dbReference>
<gene>
    <name evidence="6" type="primary">gcvPB</name>
    <name evidence="9" type="ORF">C7438_0401</name>
</gene>
<dbReference type="Gene3D" id="6.20.440.10">
    <property type="match status" value="1"/>
</dbReference>
<evidence type="ECO:0000256" key="3">
    <source>
        <dbReference type="ARBA" id="ARBA00022898"/>
    </source>
</evidence>
<dbReference type="EC" id="1.4.4.2" evidence="6"/>
<dbReference type="PANTHER" id="PTHR11773">
    <property type="entry name" value="GLYCINE DEHYDROGENASE, DECARBOXYLATING"/>
    <property type="match status" value="1"/>
</dbReference>
<dbReference type="RefSeq" id="WP_121443666.1">
    <property type="nucleotide sequence ID" value="NZ_RBIJ01000001.1"/>
</dbReference>
<feature type="modified residue" description="N6-(pyridoxal phosphate)lysine" evidence="6">
    <location>
        <position position="269"/>
    </location>
</feature>
<dbReference type="InterPro" id="IPR023012">
    <property type="entry name" value="GcvPB"/>
</dbReference>
<evidence type="ECO:0000256" key="2">
    <source>
        <dbReference type="ARBA" id="ARBA00003788"/>
    </source>
</evidence>
<evidence type="ECO:0000256" key="4">
    <source>
        <dbReference type="ARBA" id="ARBA00023002"/>
    </source>
</evidence>
<dbReference type="OrthoDB" id="9801272at2"/>
<dbReference type="InterPro" id="IPR020581">
    <property type="entry name" value="GDC_P"/>
</dbReference>